<keyword evidence="3" id="KW-1185">Reference proteome</keyword>
<evidence type="ECO:0000313" key="3">
    <source>
        <dbReference type="Proteomes" id="UP000572817"/>
    </source>
</evidence>
<evidence type="ECO:0000256" key="1">
    <source>
        <dbReference type="SAM" id="MobiDB-lite"/>
    </source>
</evidence>
<evidence type="ECO:0000313" key="2">
    <source>
        <dbReference type="EMBL" id="KAF4308607.1"/>
    </source>
</evidence>
<proteinExistence type="predicted"/>
<dbReference type="OrthoDB" id="2740448at2759"/>
<protein>
    <submittedName>
        <fullName evidence="2">Uncharacterized protein</fullName>
    </submittedName>
</protein>
<feature type="compositionally biased region" description="Basic residues" evidence="1">
    <location>
        <begin position="191"/>
        <end position="201"/>
    </location>
</feature>
<feature type="region of interest" description="Disordered" evidence="1">
    <location>
        <begin position="178"/>
        <end position="211"/>
    </location>
</feature>
<comment type="caution">
    <text evidence="2">The sequence shown here is derived from an EMBL/GenBank/DDBJ whole genome shotgun (WGS) entry which is preliminary data.</text>
</comment>
<feature type="compositionally biased region" description="Polar residues" evidence="1">
    <location>
        <begin position="1"/>
        <end position="13"/>
    </location>
</feature>
<gene>
    <name evidence="2" type="ORF">GTA08_BOTSDO04020</name>
</gene>
<accession>A0A8H4NAT1</accession>
<feature type="region of interest" description="Disordered" evidence="1">
    <location>
        <begin position="1"/>
        <end position="42"/>
    </location>
</feature>
<reference evidence="2" key="1">
    <citation type="submission" date="2020-04" db="EMBL/GenBank/DDBJ databases">
        <title>Genome Assembly and Annotation of Botryosphaeria dothidea sdau 11-99, a Latent Pathogen of Apple Fruit Ring Rot in China.</title>
        <authorList>
            <person name="Yu C."/>
            <person name="Diao Y."/>
            <person name="Lu Q."/>
            <person name="Zhao J."/>
            <person name="Cui S."/>
            <person name="Peng C."/>
            <person name="He B."/>
            <person name="Liu H."/>
        </authorList>
    </citation>
    <scope>NUCLEOTIDE SEQUENCE [LARGE SCALE GENOMIC DNA]</scope>
    <source>
        <strain evidence="2">Sdau11-99</strain>
    </source>
</reference>
<dbReference type="Proteomes" id="UP000572817">
    <property type="component" value="Unassembled WGS sequence"/>
</dbReference>
<sequence length="211" mass="22784">MAEIAETTSTSENPRAATPTPEPHLDAKPTPTTAAPHHHPIQQAPNSLWYRLHVLARDLRHFRSDAAAQARLDAIVDPSYISAPYFTAEEATSVKALDVGGQPLAQLVAATLEERLGRRMKKRVESGDYRVCAAHDLAPVFEKALGVSAKDVAGDAEFEALVREKGLQLGEGEAWPGLKKRGQVGQAGGGKKNKGKNKNGRKGWLGVTRRI</sequence>
<name>A0A8H4NAT1_9PEZI</name>
<dbReference type="EMBL" id="WWBZ02000022">
    <property type="protein sequence ID" value="KAF4308607.1"/>
    <property type="molecule type" value="Genomic_DNA"/>
</dbReference>
<dbReference type="AlphaFoldDB" id="A0A8H4NAT1"/>
<organism evidence="2 3">
    <name type="scientific">Botryosphaeria dothidea</name>
    <dbReference type="NCBI Taxonomy" id="55169"/>
    <lineage>
        <taxon>Eukaryota</taxon>
        <taxon>Fungi</taxon>
        <taxon>Dikarya</taxon>
        <taxon>Ascomycota</taxon>
        <taxon>Pezizomycotina</taxon>
        <taxon>Dothideomycetes</taxon>
        <taxon>Dothideomycetes incertae sedis</taxon>
        <taxon>Botryosphaeriales</taxon>
        <taxon>Botryosphaeriaceae</taxon>
        <taxon>Botryosphaeria</taxon>
    </lineage>
</organism>